<name>A0A3B0V8C8_9ZZZZ</name>
<evidence type="ECO:0000313" key="1">
    <source>
        <dbReference type="EMBL" id="VAW34357.1"/>
    </source>
</evidence>
<sequence>MAIKKYKDISFKIPVESDNYQECSNFVVNAVENILQRAVDEERNKIIINTNLKLGIPMENVNKIADPFIEAWAYEVFTDVLEDKDNEYQLINIEAGERLNMADIILQFKRKRKHLSFVTGNVDVKATSKDIKNSGKSPNITSFARIRSAYVKDPDFLFVILSIKHKVYSRRDLETKR</sequence>
<organism evidence="1">
    <name type="scientific">hydrothermal vent metagenome</name>
    <dbReference type="NCBI Taxonomy" id="652676"/>
    <lineage>
        <taxon>unclassified sequences</taxon>
        <taxon>metagenomes</taxon>
        <taxon>ecological metagenomes</taxon>
    </lineage>
</organism>
<proteinExistence type="predicted"/>
<accession>A0A3B0V8C8</accession>
<dbReference type="AlphaFoldDB" id="A0A3B0V8C8"/>
<dbReference type="EMBL" id="UOEU01000532">
    <property type="protein sequence ID" value="VAW34357.1"/>
    <property type="molecule type" value="Genomic_DNA"/>
</dbReference>
<reference evidence="1" key="1">
    <citation type="submission" date="2018-06" db="EMBL/GenBank/DDBJ databases">
        <authorList>
            <person name="Zhirakovskaya E."/>
        </authorList>
    </citation>
    <scope>NUCLEOTIDE SEQUENCE</scope>
</reference>
<protein>
    <submittedName>
        <fullName evidence="1">Uncharacterized protein</fullName>
    </submittedName>
</protein>
<gene>
    <name evidence="1" type="ORF">MNBD_CHLOROFLEXI01-4725</name>
</gene>